<organism evidence="2 3">
    <name type="scientific">Sclerotinia sclerotiorum (strain ATCC 18683 / 1980 / Ss-1)</name>
    <name type="common">White mold</name>
    <name type="synonym">Whetzelinia sclerotiorum</name>
    <dbReference type="NCBI Taxonomy" id="665079"/>
    <lineage>
        <taxon>Eukaryota</taxon>
        <taxon>Fungi</taxon>
        <taxon>Dikarya</taxon>
        <taxon>Ascomycota</taxon>
        <taxon>Pezizomycotina</taxon>
        <taxon>Leotiomycetes</taxon>
        <taxon>Helotiales</taxon>
        <taxon>Sclerotiniaceae</taxon>
        <taxon>Sclerotinia</taxon>
    </lineage>
</organism>
<dbReference type="KEGG" id="ssl:SS1G_13351"/>
<evidence type="ECO:0000313" key="3">
    <source>
        <dbReference type="Proteomes" id="UP000177798"/>
    </source>
</evidence>
<sequence length="117" mass="12948">MQAIKFKDAISGKYILRFHLVSTWAGMEERLKQAFLHDDALGPHVNEGHYDLVGPEDEITLPQVWEFVVEPVGMSEKNKRGTSCGVKIGGSAELIEELGWVRALGTIFGVKPGIQVK</sequence>
<dbReference type="AlphaFoldDB" id="A0A1D9Q0C3"/>
<gene>
    <name evidence="2" type="ORF">sscle_03g031740</name>
</gene>
<dbReference type="VEuPathDB" id="FungiDB:sscle_03g031740"/>
<dbReference type="EMBL" id="CP017816">
    <property type="protein sequence ID" value="APA08404.1"/>
    <property type="molecule type" value="Genomic_DNA"/>
</dbReference>
<dbReference type="Proteomes" id="UP000177798">
    <property type="component" value="Chromosome 3"/>
</dbReference>
<dbReference type="InterPro" id="IPR054464">
    <property type="entry name" value="ULD_fung"/>
</dbReference>
<dbReference type="RefSeq" id="XP_001585834.1">
    <property type="nucleotide sequence ID" value="XM_001585784.1"/>
</dbReference>
<feature type="domain" description="Ubiquitin-like" evidence="1">
    <location>
        <begin position="2"/>
        <end position="71"/>
    </location>
</feature>
<dbReference type="Pfam" id="PF22893">
    <property type="entry name" value="ULD_2"/>
    <property type="match status" value="1"/>
</dbReference>
<dbReference type="OrthoDB" id="3045089at2759"/>
<proteinExistence type="predicted"/>
<evidence type="ECO:0000259" key="1">
    <source>
        <dbReference type="Pfam" id="PF22893"/>
    </source>
</evidence>
<accession>A0A1D9Q0C3</accession>
<evidence type="ECO:0000313" key="2">
    <source>
        <dbReference type="EMBL" id="APA08404.1"/>
    </source>
</evidence>
<name>A0A1D9Q0C3_SCLS1</name>
<reference evidence="3" key="1">
    <citation type="journal article" date="2017" name="Genome Biol. Evol.">
        <title>The complete genome sequence of the phytopathogenic fungus Sclerotinia sclerotiorum reveals insights into the genome architecture of broad host range pathogens.</title>
        <authorList>
            <person name="Derbyshire M."/>
            <person name="Denton-Giles M."/>
            <person name="Hegedus D."/>
            <person name="Seifbarghy S."/>
            <person name="Rollins J."/>
            <person name="van Kan J."/>
            <person name="Seidl M.F."/>
            <person name="Faino L."/>
            <person name="Mbengue M."/>
            <person name="Navaud O."/>
            <person name="Raffaele S."/>
            <person name="Hammond-Kosack K."/>
            <person name="Heard S."/>
            <person name="Oliver R."/>
        </authorList>
    </citation>
    <scope>NUCLEOTIDE SEQUENCE [LARGE SCALE GENOMIC DNA]</scope>
    <source>
        <strain evidence="3">ATCC 18683 / 1980 / Ss-1</strain>
    </source>
</reference>
<protein>
    <recommendedName>
        <fullName evidence="1">Ubiquitin-like domain-containing protein</fullName>
    </recommendedName>
</protein>